<organism evidence="2 3">
    <name type="scientific">Litchfieldia luteola</name>
    <dbReference type="NCBI Taxonomy" id="682179"/>
    <lineage>
        <taxon>Bacteria</taxon>
        <taxon>Bacillati</taxon>
        <taxon>Bacillota</taxon>
        <taxon>Bacilli</taxon>
        <taxon>Bacillales</taxon>
        <taxon>Bacillaceae</taxon>
        <taxon>Litchfieldia</taxon>
    </lineage>
</organism>
<keyword evidence="3" id="KW-1185">Reference proteome</keyword>
<name>A0ABR9QHP8_9BACI</name>
<gene>
    <name evidence="2" type="ORF">IMZ08_08080</name>
</gene>
<sequence>MDHNRKEIIVKEIKLWKQSKLLPEHYCDFLLTLYTEGEEEIKKSKVTTNFKDILMALLLISLLPVTLLVIYFTEMYFVLQMPIFIIFIIICLISAFFLKNNFLKQLSYIIFALLFLITTIEIGGYYFKENVVVLSIIIVFNCLLWLLTGLKMKQKYFIIAGVIGLILLIVAFFI</sequence>
<keyword evidence="1" id="KW-0472">Membrane</keyword>
<feature type="transmembrane region" description="Helical" evidence="1">
    <location>
        <begin position="156"/>
        <end position="173"/>
    </location>
</feature>
<dbReference type="Proteomes" id="UP001516662">
    <property type="component" value="Unassembled WGS sequence"/>
</dbReference>
<keyword evidence="1" id="KW-0812">Transmembrane</keyword>
<proteinExistence type="predicted"/>
<comment type="caution">
    <text evidence="2">The sequence shown here is derived from an EMBL/GenBank/DDBJ whole genome shotgun (WGS) entry which is preliminary data.</text>
</comment>
<evidence type="ECO:0000313" key="3">
    <source>
        <dbReference type="Proteomes" id="UP001516662"/>
    </source>
</evidence>
<evidence type="ECO:0000313" key="2">
    <source>
        <dbReference type="EMBL" id="MBE4908008.1"/>
    </source>
</evidence>
<feature type="transmembrane region" description="Helical" evidence="1">
    <location>
        <begin position="132"/>
        <end position="149"/>
    </location>
</feature>
<dbReference type="EMBL" id="JADCLJ010000019">
    <property type="protein sequence ID" value="MBE4908008.1"/>
    <property type="molecule type" value="Genomic_DNA"/>
</dbReference>
<keyword evidence="1" id="KW-1133">Transmembrane helix</keyword>
<dbReference type="RefSeq" id="WP_193535476.1">
    <property type="nucleotide sequence ID" value="NZ_JADCLJ010000019.1"/>
</dbReference>
<evidence type="ECO:0000256" key="1">
    <source>
        <dbReference type="SAM" id="Phobius"/>
    </source>
</evidence>
<feature type="transmembrane region" description="Helical" evidence="1">
    <location>
        <begin position="78"/>
        <end position="98"/>
    </location>
</feature>
<feature type="transmembrane region" description="Helical" evidence="1">
    <location>
        <begin position="53"/>
        <end position="72"/>
    </location>
</feature>
<protein>
    <submittedName>
        <fullName evidence="2">Uncharacterized protein</fullName>
    </submittedName>
</protein>
<reference evidence="2 3" key="1">
    <citation type="submission" date="2020-10" db="EMBL/GenBank/DDBJ databases">
        <title>Bacillus sp. HD4P25, an endophyte from a halophyte.</title>
        <authorList>
            <person name="Sun J.-Q."/>
        </authorList>
    </citation>
    <scope>NUCLEOTIDE SEQUENCE [LARGE SCALE GENOMIC DNA]</scope>
    <source>
        <strain evidence="2 3">YIM 93174</strain>
    </source>
</reference>
<feature type="transmembrane region" description="Helical" evidence="1">
    <location>
        <begin position="105"/>
        <end position="126"/>
    </location>
</feature>
<accession>A0ABR9QHP8</accession>